<evidence type="ECO:0000313" key="8">
    <source>
        <dbReference type="EMBL" id="MFD2235119.1"/>
    </source>
</evidence>
<evidence type="ECO:0000313" key="9">
    <source>
        <dbReference type="Proteomes" id="UP001597296"/>
    </source>
</evidence>
<dbReference type="InterPro" id="IPR006204">
    <property type="entry name" value="GHMP_kinase_N_dom"/>
</dbReference>
<dbReference type="InterPro" id="IPR052203">
    <property type="entry name" value="GHMP_Kinase-Related"/>
</dbReference>
<comment type="similarity">
    <text evidence="5">Belongs to the GHMP kinase family.</text>
</comment>
<dbReference type="InterPro" id="IPR036554">
    <property type="entry name" value="GHMP_kinase_C_sf"/>
</dbReference>
<dbReference type="InterPro" id="IPR020568">
    <property type="entry name" value="Ribosomal_Su5_D2-typ_SF"/>
</dbReference>
<evidence type="ECO:0000256" key="5">
    <source>
        <dbReference type="ARBA" id="ARBA00038121"/>
    </source>
</evidence>
<dbReference type="RefSeq" id="WP_377318001.1">
    <property type="nucleotide sequence ID" value="NZ_JBHUIY010000036.1"/>
</dbReference>
<evidence type="ECO:0000256" key="4">
    <source>
        <dbReference type="ARBA" id="ARBA00022840"/>
    </source>
</evidence>
<keyword evidence="1" id="KW-0808">Transferase</keyword>
<dbReference type="InterPro" id="IPR013750">
    <property type="entry name" value="GHMP_kinase_C_dom"/>
</dbReference>
<organism evidence="8 9">
    <name type="scientific">Phaeospirillum tilakii</name>
    <dbReference type="NCBI Taxonomy" id="741673"/>
    <lineage>
        <taxon>Bacteria</taxon>
        <taxon>Pseudomonadati</taxon>
        <taxon>Pseudomonadota</taxon>
        <taxon>Alphaproteobacteria</taxon>
        <taxon>Rhodospirillales</taxon>
        <taxon>Rhodospirillaceae</taxon>
        <taxon>Phaeospirillum</taxon>
    </lineage>
</organism>
<dbReference type="PANTHER" id="PTHR32463">
    <property type="entry name" value="L-FUCOSE KINASE"/>
    <property type="match status" value="1"/>
</dbReference>
<accession>A0ABW5CCZ0</accession>
<evidence type="ECO:0000259" key="7">
    <source>
        <dbReference type="Pfam" id="PF08544"/>
    </source>
</evidence>
<proteinExistence type="inferred from homology"/>
<feature type="domain" description="GHMP kinase N-terminal" evidence="6">
    <location>
        <begin position="81"/>
        <end position="157"/>
    </location>
</feature>
<reference evidence="9" key="1">
    <citation type="journal article" date="2019" name="Int. J. Syst. Evol. Microbiol.">
        <title>The Global Catalogue of Microorganisms (GCM) 10K type strain sequencing project: providing services to taxonomists for standard genome sequencing and annotation.</title>
        <authorList>
            <consortium name="The Broad Institute Genomics Platform"/>
            <consortium name="The Broad Institute Genome Sequencing Center for Infectious Disease"/>
            <person name="Wu L."/>
            <person name="Ma J."/>
        </authorList>
    </citation>
    <scope>NUCLEOTIDE SEQUENCE [LARGE SCALE GENOMIC DNA]</scope>
    <source>
        <strain evidence="9">KCTC 15012</strain>
    </source>
</reference>
<gene>
    <name evidence="8" type="ORF">ACFSNB_15000</name>
</gene>
<dbReference type="PRINTS" id="PR00960">
    <property type="entry name" value="LMBPPROTEIN"/>
</dbReference>
<feature type="domain" description="GHMP kinase C-terminal" evidence="7">
    <location>
        <begin position="237"/>
        <end position="307"/>
    </location>
</feature>
<dbReference type="InterPro" id="IPR001174">
    <property type="entry name" value="HddA/FKP"/>
</dbReference>
<evidence type="ECO:0000256" key="2">
    <source>
        <dbReference type="ARBA" id="ARBA00022741"/>
    </source>
</evidence>
<keyword evidence="2" id="KW-0547">Nucleotide-binding</keyword>
<dbReference type="Pfam" id="PF00288">
    <property type="entry name" value="GHMP_kinases_N"/>
    <property type="match status" value="1"/>
</dbReference>
<dbReference type="EMBL" id="JBHUIY010000036">
    <property type="protein sequence ID" value="MFD2235119.1"/>
    <property type="molecule type" value="Genomic_DNA"/>
</dbReference>
<dbReference type="Pfam" id="PF08544">
    <property type="entry name" value="GHMP_kinases_C"/>
    <property type="match status" value="1"/>
</dbReference>
<keyword evidence="9" id="KW-1185">Reference proteome</keyword>
<evidence type="ECO:0000256" key="3">
    <source>
        <dbReference type="ARBA" id="ARBA00022777"/>
    </source>
</evidence>
<comment type="caution">
    <text evidence="8">The sequence shown here is derived from an EMBL/GenBank/DDBJ whole genome shotgun (WGS) entry which is preliminary data.</text>
</comment>
<dbReference type="SUPFAM" id="SSF54211">
    <property type="entry name" value="Ribosomal protein S5 domain 2-like"/>
    <property type="match status" value="1"/>
</dbReference>
<protein>
    <submittedName>
        <fullName evidence="8">Kinase</fullName>
    </submittedName>
</protein>
<evidence type="ECO:0000256" key="1">
    <source>
        <dbReference type="ARBA" id="ARBA00022679"/>
    </source>
</evidence>
<evidence type="ECO:0000259" key="6">
    <source>
        <dbReference type="Pfam" id="PF00288"/>
    </source>
</evidence>
<dbReference type="SUPFAM" id="SSF55060">
    <property type="entry name" value="GHMP Kinase, C-terminal domain"/>
    <property type="match status" value="1"/>
</dbReference>
<keyword evidence="4" id="KW-0067">ATP-binding</keyword>
<dbReference type="Gene3D" id="3.30.230.120">
    <property type="match status" value="1"/>
</dbReference>
<dbReference type="GO" id="GO:0016301">
    <property type="term" value="F:kinase activity"/>
    <property type="evidence" value="ECO:0007669"/>
    <property type="project" value="UniProtKB-KW"/>
</dbReference>
<sequence length="334" mass="36552">MIISRTPYRVSLFGGGTDYPKWSLRHGGAVLGFAINKYCYLSLRQLPPFFEHRHRIVYSRIELVSGIEEIQHPSVRAVLGEMRIAHGIEIQHQGDLPARSGLGSSSSFTVGLLNALWAARGRMVTKQALAAEAIRIEQQVIGENVGSQDQIWAAYGGMNRIEFNRDGSFAVEPLVMPPGRREALVASLMLVFSGFSRFADQLAARQIANIDRREAQLHAMRAMVDEAAAILQDPARPLAEIGELLHQSWMLKRELADEVSSPEIDAIYRAAREAGAIGGKLLGAGGGGFMLFFVPPERQAAVRARLADLIHVGFDIDPAGSRIVVYEPDGADSL</sequence>
<dbReference type="PANTHER" id="PTHR32463:SF0">
    <property type="entry name" value="L-FUCOSE KINASE"/>
    <property type="match status" value="1"/>
</dbReference>
<keyword evidence="3 8" id="KW-0418">Kinase</keyword>
<name>A0ABW5CCZ0_9PROT</name>
<dbReference type="InterPro" id="IPR014606">
    <property type="entry name" value="Heptose_7-P_kinase"/>
</dbReference>
<dbReference type="PIRSF" id="PIRSF036406">
    <property type="entry name" value="Hept_kin"/>
    <property type="match status" value="1"/>
</dbReference>
<dbReference type="Proteomes" id="UP001597296">
    <property type="component" value="Unassembled WGS sequence"/>
</dbReference>